<sequence>MSNRAVCPLVKHVYRVVESWNSFNSYQEYLRVHGNEGFRYHGTDRSCQLGDDGHATLCQSPFCKACSIIRTSFEVSLANPGGAFGQGIYTSSASNKSANYSESPSSGLMFLAKVVLGNVRRVDGFAEVKECPAGFQSVEYDRQNGKLNETVVYTNDAIRPVFLIVFG</sequence>
<dbReference type="HOGENOM" id="CLU_039434_2_0_1"/>
<dbReference type="OrthoDB" id="9514740at2759"/>
<dbReference type="InParanoid" id="A0A0C3BCX2"/>
<evidence type="ECO:0000259" key="1">
    <source>
        <dbReference type="Pfam" id="PF00644"/>
    </source>
</evidence>
<dbReference type="Gene3D" id="3.90.228.10">
    <property type="match status" value="1"/>
</dbReference>
<dbReference type="PANTHER" id="PTHR31681:SF3">
    <property type="entry name" value="OS04G0690100 PROTEIN"/>
    <property type="match status" value="1"/>
</dbReference>
<reference evidence="3" key="2">
    <citation type="submission" date="2015-01" db="EMBL/GenBank/DDBJ databases">
        <title>Evolutionary Origins and Diversification of the Mycorrhizal Mutualists.</title>
        <authorList>
            <consortium name="DOE Joint Genome Institute"/>
            <consortium name="Mycorrhizal Genomics Consortium"/>
            <person name="Kohler A."/>
            <person name="Kuo A."/>
            <person name="Nagy L.G."/>
            <person name="Floudas D."/>
            <person name="Copeland A."/>
            <person name="Barry K.W."/>
            <person name="Cichocki N."/>
            <person name="Veneault-Fourrey C."/>
            <person name="LaButti K."/>
            <person name="Lindquist E.A."/>
            <person name="Lipzen A."/>
            <person name="Lundell T."/>
            <person name="Morin E."/>
            <person name="Murat C."/>
            <person name="Riley R."/>
            <person name="Ohm R."/>
            <person name="Sun H."/>
            <person name="Tunlid A."/>
            <person name="Henrissat B."/>
            <person name="Grigoriev I.V."/>
            <person name="Hibbett D.S."/>
            <person name="Martin F."/>
        </authorList>
    </citation>
    <scope>NUCLEOTIDE SEQUENCE [LARGE SCALE GENOMIC DNA]</scope>
    <source>
        <strain evidence="3">F 1598</strain>
    </source>
</reference>
<dbReference type="AlphaFoldDB" id="A0A0C3BCX2"/>
<dbReference type="Proteomes" id="UP000054166">
    <property type="component" value="Unassembled WGS sequence"/>
</dbReference>
<protein>
    <recommendedName>
        <fullName evidence="1">PARP catalytic domain-containing protein</fullName>
    </recommendedName>
</protein>
<name>A0A0C3BCX2_PILCF</name>
<gene>
    <name evidence="2" type="ORF">PILCRDRAFT_827538</name>
</gene>
<dbReference type="InterPro" id="IPR012317">
    <property type="entry name" value="Poly(ADP-ribose)pol_cat_dom"/>
</dbReference>
<reference evidence="2 3" key="1">
    <citation type="submission" date="2014-04" db="EMBL/GenBank/DDBJ databases">
        <authorList>
            <consortium name="DOE Joint Genome Institute"/>
            <person name="Kuo A."/>
            <person name="Tarkka M."/>
            <person name="Buscot F."/>
            <person name="Kohler A."/>
            <person name="Nagy L.G."/>
            <person name="Floudas D."/>
            <person name="Copeland A."/>
            <person name="Barry K.W."/>
            <person name="Cichocki N."/>
            <person name="Veneault-Fourrey C."/>
            <person name="LaButti K."/>
            <person name="Lindquist E.A."/>
            <person name="Lipzen A."/>
            <person name="Lundell T."/>
            <person name="Morin E."/>
            <person name="Murat C."/>
            <person name="Sun H."/>
            <person name="Tunlid A."/>
            <person name="Henrissat B."/>
            <person name="Grigoriev I.V."/>
            <person name="Hibbett D.S."/>
            <person name="Martin F."/>
            <person name="Nordberg H.P."/>
            <person name="Cantor M.N."/>
            <person name="Hua S.X."/>
        </authorList>
    </citation>
    <scope>NUCLEOTIDE SEQUENCE [LARGE SCALE GENOMIC DNA]</scope>
    <source>
        <strain evidence="2 3">F 1598</strain>
    </source>
</reference>
<keyword evidence="3" id="KW-1185">Reference proteome</keyword>
<dbReference type="Pfam" id="PF00644">
    <property type="entry name" value="PARP"/>
    <property type="match status" value="1"/>
</dbReference>
<proteinExistence type="predicted"/>
<feature type="domain" description="PARP catalytic" evidence="1">
    <location>
        <begin position="67"/>
        <end position="157"/>
    </location>
</feature>
<dbReference type="SUPFAM" id="SSF56399">
    <property type="entry name" value="ADP-ribosylation"/>
    <property type="match status" value="1"/>
</dbReference>
<dbReference type="PANTHER" id="PTHR31681">
    <property type="entry name" value="C2H2-LIKE ZINC FINGER PROTEIN"/>
    <property type="match status" value="1"/>
</dbReference>
<accession>A0A0C3BCX2</accession>
<dbReference type="EMBL" id="KN833050">
    <property type="protein sequence ID" value="KIM75122.1"/>
    <property type="molecule type" value="Genomic_DNA"/>
</dbReference>
<evidence type="ECO:0000313" key="3">
    <source>
        <dbReference type="Proteomes" id="UP000054166"/>
    </source>
</evidence>
<dbReference type="GO" id="GO:0003950">
    <property type="term" value="F:NAD+ poly-ADP-ribosyltransferase activity"/>
    <property type="evidence" value="ECO:0007669"/>
    <property type="project" value="InterPro"/>
</dbReference>
<evidence type="ECO:0000313" key="2">
    <source>
        <dbReference type="EMBL" id="KIM75122.1"/>
    </source>
</evidence>
<organism evidence="2 3">
    <name type="scientific">Piloderma croceum (strain F 1598)</name>
    <dbReference type="NCBI Taxonomy" id="765440"/>
    <lineage>
        <taxon>Eukaryota</taxon>
        <taxon>Fungi</taxon>
        <taxon>Dikarya</taxon>
        <taxon>Basidiomycota</taxon>
        <taxon>Agaricomycotina</taxon>
        <taxon>Agaricomycetes</taxon>
        <taxon>Agaricomycetidae</taxon>
        <taxon>Atheliales</taxon>
        <taxon>Atheliaceae</taxon>
        <taxon>Piloderma</taxon>
    </lineage>
</organism>